<evidence type="ECO:0000313" key="12">
    <source>
        <dbReference type="Proteomes" id="UP001467690"/>
    </source>
</evidence>
<dbReference type="EMBL" id="JBELOE010000280">
    <property type="protein sequence ID" value="MER2493947.1"/>
    <property type="molecule type" value="Genomic_DNA"/>
</dbReference>
<accession>A0ABV1RMK2</accession>
<comment type="subcellular location">
    <subcellularLocation>
        <location evidence="1">Cell membrane</location>
        <topology evidence="1">Single-pass type II membrane protein</topology>
    </subcellularLocation>
</comment>
<reference evidence="11 12" key="1">
    <citation type="submission" date="2024-06" db="EMBL/GenBank/DDBJ databases">
        <authorList>
            <person name="Chen R.Y."/>
        </authorList>
    </citation>
    <scope>NUCLEOTIDE SEQUENCE [LARGE SCALE GENOMIC DNA]</scope>
    <source>
        <strain evidence="11 12">D2</strain>
    </source>
</reference>
<comment type="similarity">
    <text evidence="7">Belongs to the YfgM family.</text>
</comment>
<evidence type="ECO:0000259" key="10">
    <source>
        <dbReference type="Pfam" id="PF09976"/>
    </source>
</evidence>
<organism evidence="11 12">
    <name type="scientific">Catenovulum sediminis</name>
    <dbReference type="NCBI Taxonomy" id="1740262"/>
    <lineage>
        <taxon>Bacteria</taxon>
        <taxon>Pseudomonadati</taxon>
        <taxon>Pseudomonadota</taxon>
        <taxon>Gammaproteobacteria</taxon>
        <taxon>Alteromonadales</taxon>
        <taxon>Alteromonadaceae</taxon>
        <taxon>Catenovulum</taxon>
    </lineage>
</organism>
<gene>
    <name evidence="11" type="ORF">ABS311_18900</name>
</gene>
<dbReference type="InterPro" id="IPR018704">
    <property type="entry name" value="SecYEG/CpoB_TPR"/>
</dbReference>
<evidence type="ECO:0000256" key="6">
    <source>
        <dbReference type="ARBA" id="ARBA00023186"/>
    </source>
</evidence>
<evidence type="ECO:0000256" key="3">
    <source>
        <dbReference type="ARBA" id="ARBA00022692"/>
    </source>
</evidence>
<dbReference type="PANTHER" id="PTHR38035:SF1">
    <property type="entry name" value="ANCILLARY SECYEG TRANSLOCON SUBUNIT"/>
    <property type="match status" value="1"/>
</dbReference>
<dbReference type="Proteomes" id="UP001467690">
    <property type="component" value="Unassembled WGS sequence"/>
</dbReference>
<evidence type="ECO:0000256" key="8">
    <source>
        <dbReference type="ARBA" id="ARBA00024235"/>
    </source>
</evidence>
<feature type="transmembrane region" description="Helical" evidence="9">
    <location>
        <begin position="21"/>
        <end position="39"/>
    </location>
</feature>
<evidence type="ECO:0000256" key="9">
    <source>
        <dbReference type="SAM" id="Phobius"/>
    </source>
</evidence>
<keyword evidence="6" id="KW-0143">Chaperone</keyword>
<dbReference type="InterPro" id="IPR011990">
    <property type="entry name" value="TPR-like_helical_dom_sf"/>
</dbReference>
<keyword evidence="3 9" id="KW-0812">Transmembrane</keyword>
<dbReference type="RefSeq" id="WP_350402974.1">
    <property type="nucleotide sequence ID" value="NZ_JBELOE010000280.1"/>
</dbReference>
<protein>
    <recommendedName>
        <fullName evidence="8">Ancillary SecYEG translocon subunit</fullName>
    </recommendedName>
</protein>
<dbReference type="PANTHER" id="PTHR38035">
    <property type="entry name" value="UPF0070 PROTEIN YFGM"/>
    <property type="match status" value="1"/>
</dbReference>
<evidence type="ECO:0000256" key="5">
    <source>
        <dbReference type="ARBA" id="ARBA00023136"/>
    </source>
</evidence>
<evidence type="ECO:0000256" key="4">
    <source>
        <dbReference type="ARBA" id="ARBA00022989"/>
    </source>
</evidence>
<comment type="caution">
    <text evidence="11">The sequence shown here is derived from an EMBL/GenBank/DDBJ whole genome shotgun (WGS) entry which is preliminary data.</text>
</comment>
<evidence type="ECO:0000313" key="11">
    <source>
        <dbReference type="EMBL" id="MER2493947.1"/>
    </source>
</evidence>
<dbReference type="PIRSF" id="PIRSF006170">
    <property type="entry name" value="YfgM"/>
    <property type="match status" value="1"/>
</dbReference>
<keyword evidence="12" id="KW-1185">Reference proteome</keyword>
<keyword evidence="5 9" id="KW-0472">Membrane</keyword>
<evidence type="ECO:0000256" key="1">
    <source>
        <dbReference type="ARBA" id="ARBA00004401"/>
    </source>
</evidence>
<dbReference type="Pfam" id="PF09976">
    <property type="entry name" value="TPR_21"/>
    <property type="match status" value="1"/>
</dbReference>
<evidence type="ECO:0000256" key="2">
    <source>
        <dbReference type="ARBA" id="ARBA00022475"/>
    </source>
</evidence>
<name>A0ABV1RMK2_9ALTE</name>
<dbReference type="SUPFAM" id="SSF48452">
    <property type="entry name" value="TPR-like"/>
    <property type="match status" value="1"/>
</dbReference>
<dbReference type="InterPro" id="IPR026039">
    <property type="entry name" value="YfgM"/>
</dbReference>
<evidence type="ECO:0000256" key="7">
    <source>
        <dbReference type="ARBA" id="ARBA00024197"/>
    </source>
</evidence>
<dbReference type="Gene3D" id="1.25.40.10">
    <property type="entry name" value="Tetratricopeptide repeat domain"/>
    <property type="match status" value="1"/>
</dbReference>
<keyword evidence="4 9" id="KW-1133">Transmembrane helix</keyword>
<sequence length="209" mass="22926">MEIYSTEEQQVEAIKKFWSKYGTAIIVGSVLGLGGIYGYKVFQNKQIEKLEAQSLAYSKIESNEQLDKKAAESYIQENTDSGFAVLAAFKLAKSFVAEQQYQQAADQLKWVTKNTSDLALQDLATVRLARVLIALKKSEEALALVGQPNTEAFTAQFAEIRGDIHLQKNDKDKARTAYQLAADNGGLTANPALKMKLDNLAVSNGTVAL</sequence>
<feature type="domain" description="Ancillary SecYEG translocon subunit/Cell division coordinator CpoB TPR" evidence="10">
    <location>
        <begin position="15"/>
        <end position="201"/>
    </location>
</feature>
<proteinExistence type="inferred from homology"/>
<keyword evidence="2" id="KW-1003">Cell membrane</keyword>